<name>A0ABW0MY54_9ACTN</name>
<evidence type="ECO:0000313" key="2">
    <source>
        <dbReference type="Proteomes" id="UP001595956"/>
    </source>
</evidence>
<organism evidence="1 2">
    <name type="scientific">Nocardioides caricicola</name>
    <dbReference type="NCBI Taxonomy" id="634770"/>
    <lineage>
        <taxon>Bacteria</taxon>
        <taxon>Bacillati</taxon>
        <taxon>Actinomycetota</taxon>
        <taxon>Actinomycetes</taxon>
        <taxon>Propionibacteriales</taxon>
        <taxon>Nocardioidaceae</taxon>
        <taxon>Nocardioides</taxon>
    </lineage>
</organism>
<protein>
    <submittedName>
        <fullName evidence="1">Uncharacterized protein</fullName>
    </submittedName>
</protein>
<sequence length="151" mass="16312">MPGVFALLPEYAGLEDPVAGLRAACLDAVAWLGRDVRVLADAQGRRVADHLVGCIGDAVDEPSYLVVGNGSAKRSEKAPGHLDERAHAFDEALGASLRAGRPEVDAALAHELWASVEGIARMRDLGDLGTAQVDYDDDPFGVQYWVMRWEW</sequence>
<dbReference type="RefSeq" id="WP_345181276.1">
    <property type="nucleotide sequence ID" value="NZ_BAABFQ010000008.1"/>
</dbReference>
<accession>A0ABW0MY54</accession>
<gene>
    <name evidence="1" type="ORF">ACFPKY_01805</name>
</gene>
<reference evidence="2" key="1">
    <citation type="journal article" date="2019" name="Int. J. Syst. Evol. Microbiol.">
        <title>The Global Catalogue of Microorganisms (GCM) 10K type strain sequencing project: providing services to taxonomists for standard genome sequencing and annotation.</title>
        <authorList>
            <consortium name="The Broad Institute Genomics Platform"/>
            <consortium name="The Broad Institute Genome Sequencing Center for Infectious Disease"/>
            <person name="Wu L."/>
            <person name="Ma J."/>
        </authorList>
    </citation>
    <scope>NUCLEOTIDE SEQUENCE [LARGE SCALE GENOMIC DNA]</scope>
    <source>
        <strain evidence="2">KACC 13778</strain>
    </source>
</reference>
<evidence type="ECO:0000313" key="1">
    <source>
        <dbReference type="EMBL" id="MFC5491814.1"/>
    </source>
</evidence>
<proteinExistence type="predicted"/>
<comment type="caution">
    <text evidence="1">The sequence shown here is derived from an EMBL/GenBank/DDBJ whole genome shotgun (WGS) entry which is preliminary data.</text>
</comment>
<dbReference type="Proteomes" id="UP001595956">
    <property type="component" value="Unassembled WGS sequence"/>
</dbReference>
<dbReference type="EMBL" id="JBHSMD010000001">
    <property type="protein sequence ID" value="MFC5491814.1"/>
    <property type="molecule type" value="Genomic_DNA"/>
</dbReference>
<keyword evidence="2" id="KW-1185">Reference proteome</keyword>